<keyword evidence="2" id="KW-1185">Reference proteome</keyword>
<protein>
    <submittedName>
        <fullName evidence="1">Uncharacterized protein</fullName>
    </submittedName>
</protein>
<dbReference type="AlphaFoldDB" id="A0A8V5GI52"/>
<organism evidence="1 2">
    <name type="scientific">Melopsittacus undulatus</name>
    <name type="common">Budgerigar</name>
    <name type="synonym">Psittacus undulatus</name>
    <dbReference type="NCBI Taxonomy" id="13146"/>
    <lineage>
        <taxon>Eukaryota</taxon>
        <taxon>Metazoa</taxon>
        <taxon>Chordata</taxon>
        <taxon>Craniata</taxon>
        <taxon>Vertebrata</taxon>
        <taxon>Euteleostomi</taxon>
        <taxon>Archelosauria</taxon>
        <taxon>Archosauria</taxon>
        <taxon>Dinosauria</taxon>
        <taxon>Saurischia</taxon>
        <taxon>Theropoda</taxon>
        <taxon>Coelurosauria</taxon>
        <taxon>Aves</taxon>
        <taxon>Neognathae</taxon>
        <taxon>Neoaves</taxon>
        <taxon>Telluraves</taxon>
        <taxon>Australaves</taxon>
        <taxon>Psittaciformes</taxon>
        <taxon>Psittaculidae</taxon>
        <taxon>Melopsittacus</taxon>
    </lineage>
</organism>
<name>A0A8V5GI52_MELUD</name>
<proteinExistence type="predicted"/>
<dbReference type="Proteomes" id="UP000694405">
    <property type="component" value="Chromosome 3"/>
</dbReference>
<accession>A0A8V5GI52</accession>
<evidence type="ECO:0000313" key="2">
    <source>
        <dbReference type="Proteomes" id="UP000694405"/>
    </source>
</evidence>
<reference evidence="1" key="1">
    <citation type="submission" date="2020-03" db="EMBL/GenBank/DDBJ databases">
        <title>Melopsittacus undulatus (budgerigar) genome, bMelUnd1, maternal haplotype with Z.</title>
        <authorList>
            <person name="Gedman G."/>
            <person name="Mountcastle J."/>
            <person name="Haase B."/>
            <person name="Formenti G."/>
            <person name="Wright T."/>
            <person name="Apodaca J."/>
            <person name="Pelan S."/>
            <person name="Chow W."/>
            <person name="Rhie A."/>
            <person name="Howe K."/>
            <person name="Fedrigo O."/>
            <person name="Jarvis E.D."/>
        </authorList>
    </citation>
    <scope>NUCLEOTIDE SEQUENCE [LARGE SCALE GENOMIC DNA]</scope>
</reference>
<reference evidence="1" key="2">
    <citation type="submission" date="2025-08" db="UniProtKB">
        <authorList>
            <consortium name="Ensembl"/>
        </authorList>
    </citation>
    <scope>IDENTIFICATION</scope>
</reference>
<sequence>MLNTFLHMTIGQYDNRNLPLTHFHKTSYRQRNIRVWQMFGIGPWTKESYLSLFVYVWVCIYICICVWCLCSSRNTGSGTLPGITEKGSRT</sequence>
<dbReference type="Ensembl" id="ENSMUNT00000030166.1">
    <property type="protein sequence ID" value="ENSMUNP00000030214.1"/>
    <property type="gene ID" value="ENSMUNG00000019651.1"/>
</dbReference>
<evidence type="ECO:0000313" key="1">
    <source>
        <dbReference type="Ensembl" id="ENSMUNP00000030214.1"/>
    </source>
</evidence>
<reference evidence="1" key="3">
    <citation type="submission" date="2025-09" db="UniProtKB">
        <authorList>
            <consortium name="Ensembl"/>
        </authorList>
    </citation>
    <scope>IDENTIFICATION</scope>
</reference>